<reference evidence="2 3" key="1">
    <citation type="submission" date="2019-09" db="EMBL/GenBank/DDBJ databases">
        <title>Prevalence, distribution, and phylogeny of type two toxin-antitoxin genes possessed by Cronobacter species where C. sakazakii homologs follow sequence type lineages.</title>
        <authorList>
            <person name="Finkelstein S."/>
            <person name="Negrete F."/>
            <person name="Jang H."/>
            <person name="Gopinath G.R."/>
            <person name="Tall B.D."/>
        </authorList>
    </citation>
    <scope>NUCLEOTIDE SEQUENCE [LARGE SCALE GENOMIC DNA]</scope>
    <source>
        <strain evidence="2 3">MOD1_Comp4</strain>
    </source>
</reference>
<keyword evidence="1" id="KW-0472">Membrane</keyword>
<accession>A0AAN5X5C7</accession>
<protein>
    <submittedName>
        <fullName evidence="2">Uncharacterized protein</fullName>
    </submittedName>
</protein>
<dbReference type="RefSeq" id="WP_081396379.1">
    <property type="nucleotide sequence ID" value="NZ_JAVSDN010000002.1"/>
</dbReference>
<comment type="caution">
    <text evidence="2">The sequence shown here is derived from an EMBL/GenBank/DDBJ whole genome shotgun (WGS) entry which is preliminary data.</text>
</comment>
<evidence type="ECO:0000256" key="1">
    <source>
        <dbReference type="SAM" id="Phobius"/>
    </source>
</evidence>
<name>A0AAN5X5C7_CROSK</name>
<sequence>MDNDFSRFFCEIISRPLMVILSMICVLMLHDAIYFSVYRIFYGTYSVRETASLNLALWYGIFPAFIIMALLPLRLMKGHLLLMLLIPVMLFGFGGSTHFILCILLSFYWLLGGGLMLFMKYVVYRQVAVLLKIPPL</sequence>
<dbReference type="AlphaFoldDB" id="A0AAN5X5C7"/>
<dbReference type="Proteomes" id="UP000439917">
    <property type="component" value="Unassembled WGS sequence"/>
</dbReference>
<keyword evidence="1" id="KW-0812">Transmembrane</keyword>
<feature type="transmembrane region" description="Helical" evidence="1">
    <location>
        <begin position="107"/>
        <end position="124"/>
    </location>
</feature>
<feature type="transmembrane region" description="Helical" evidence="1">
    <location>
        <begin position="55"/>
        <end position="73"/>
    </location>
</feature>
<evidence type="ECO:0000313" key="3">
    <source>
        <dbReference type="Proteomes" id="UP000439917"/>
    </source>
</evidence>
<evidence type="ECO:0000313" key="2">
    <source>
        <dbReference type="EMBL" id="KAB0879977.1"/>
    </source>
</evidence>
<proteinExistence type="predicted"/>
<dbReference type="EMBL" id="WAGF01000007">
    <property type="protein sequence ID" value="KAB0879977.1"/>
    <property type="molecule type" value="Genomic_DNA"/>
</dbReference>
<keyword evidence="1" id="KW-1133">Transmembrane helix</keyword>
<organism evidence="2 3">
    <name type="scientific">Cronobacter sakazakii</name>
    <name type="common">Enterobacter sakazakii</name>
    <dbReference type="NCBI Taxonomy" id="28141"/>
    <lineage>
        <taxon>Bacteria</taxon>
        <taxon>Pseudomonadati</taxon>
        <taxon>Pseudomonadota</taxon>
        <taxon>Gammaproteobacteria</taxon>
        <taxon>Enterobacterales</taxon>
        <taxon>Enterobacteriaceae</taxon>
        <taxon>Cronobacter</taxon>
    </lineage>
</organism>
<feature type="transmembrane region" description="Helical" evidence="1">
    <location>
        <begin position="12"/>
        <end position="35"/>
    </location>
</feature>
<gene>
    <name evidence="2" type="ORF">FZI38_08140</name>
</gene>